<feature type="compositionally biased region" description="Basic and acidic residues" evidence="1">
    <location>
        <begin position="507"/>
        <end position="518"/>
    </location>
</feature>
<feature type="region of interest" description="Disordered" evidence="1">
    <location>
        <begin position="109"/>
        <end position="128"/>
    </location>
</feature>
<dbReference type="Pfam" id="PF04366">
    <property type="entry name" value="Ysc84"/>
    <property type="match status" value="1"/>
</dbReference>
<evidence type="ECO:0000256" key="1">
    <source>
        <dbReference type="SAM" id="MobiDB-lite"/>
    </source>
</evidence>
<feature type="domain" description="Ysc84 actin-binding" evidence="2">
    <location>
        <begin position="183"/>
        <end position="310"/>
    </location>
</feature>
<feature type="compositionally biased region" description="Basic and acidic residues" evidence="1">
    <location>
        <begin position="445"/>
        <end position="455"/>
    </location>
</feature>
<dbReference type="OrthoDB" id="443981at2759"/>
<dbReference type="PANTHER" id="PTHR15629:SF8">
    <property type="entry name" value="DUF500 DOMAIN PROTEIN (AFU_ORTHOLOGUE AFUA_5G07310)"/>
    <property type="match status" value="1"/>
</dbReference>
<feature type="region of interest" description="Disordered" evidence="1">
    <location>
        <begin position="412"/>
        <end position="459"/>
    </location>
</feature>
<protein>
    <recommendedName>
        <fullName evidence="2">Ysc84 actin-binding domain-containing protein</fullName>
    </recommendedName>
</protein>
<feature type="compositionally biased region" description="Polar residues" evidence="1">
    <location>
        <begin position="692"/>
        <end position="711"/>
    </location>
</feature>
<dbReference type="GO" id="GO:0035091">
    <property type="term" value="F:phosphatidylinositol binding"/>
    <property type="evidence" value="ECO:0007669"/>
    <property type="project" value="TreeGrafter"/>
</dbReference>
<comment type="caution">
    <text evidence="3">The sequence shown here is derived from an EMBL/GenBank/DDBJ whole genome shotgun (WGS) entry which is preliminary data.</text>
</comment>
<proteinExistence type="predicted"/>
<feature type="region of interest" description="Disordered" evidence="1">
    <location>
        <begin position="589"/>
        <end position="756"/>
    </location>
</feature>
<dbReference type="Proteomes" id="UP000275385">
    <property type="component" value="Unassembled WGS sequence"/>
</dbReference>
<feature type="compositionally biased region" description="Low complexity" evidence="1">
    <location>
        <begin position="55"/>
        <end position="76"/>
    </location>
</feature>
<accession>A0A420YMB4</accession>
<feature type="region of interest" description="Disordered" evidence="1">
    <location>
        <begin position="330"/>
        <end position="355"/>
    </location>
</feature>
<feature type="region of interest" description="Disordered" evidence="1">
    <location>
        <begin position="1"/>
        <end position="36"/>
    </location>
</feature>
<reference evidence="3 4" key="1">
    <citation type="submission" date="2018-08" db="EMBL/GenBank/DDBJ databases">
        <title>Draft genome of the lignicolous fungus Coniochaeta pulveracea.</title>
        <authorList>
            <person name="Borstlap C.J."/>
            <person name="De Witt R.N."/>
            <person name="Botha A."/>
            <person name="Volschenk H."/>
        </authorList>
    </citation>
    <scope>NUCLEOTIDE SEQUENCE [LARGE SCALE GENOMIC DNA]</scope>
    <source>
        <strain evidence="3 4">CAB683</strain>
    </source>
</reference>
<dbReference type="PANTHER" id="PTHR15629">
    <property type="entry name" value="SH3YL1 PROTEIN"/>
    <property type="match status" value="1"/>
</dbReference>
<dbReference type="CDD" id="cd11524">
    <property type="entry name" value="SYLF"/>
    <property type="match status" value="1"/>
</dbReference>
<dbReference type="AlphaFoldDB" id="A0A420YMB4"/>
<feature type="region of interest" description="Disordered" evidence="1">
    <location>
        <begin position="491"/>
        <end position="555"/>
    </location>
</feature>
<evidence type="ECO:0000313" key="3">
    <source>
        <dbReference type="EMBL" id="RKU48945.1"/>
    </source>
</evidence>
<sequence>MQRVSALLPSWDSNSKAATTNTGDTTTTGAPKQKPSLVSLDKVFGWVGNRTSLSGKRLSSTTTTTANTAPEPSSSSKEAYWPTALDRECEKAARILKSFCTDGFLAQEDAGSRPTSASESTDPASTKYVSKKIPPRIIQDAVGLAIFSCMRSGLWMSGSGGSGILIARKADGTWSPPSGIILHTAALGFTAGVDIYDCVLVINSVAALEVFTKPRITLGHDVDLTVGPLVTTGLLENDIRWKELEGTVLTYLKARGTHQHVPLVGSLVTERSNENERFYGGNVGVLDVLAGNIHKDIPETRPIFEVIKAAEGRTDYDTALMEELAQRPAPGDAVLDTPTDKITPMSPPRSPFGVPNADDPDPFGVIALEMAGLEIREAGTRLRPASSQFEFHPAPTSPLFSNFQRQSIDTYLSKSNRSNRGSVMSQKSQGTQTDMTPETALSRNTSDDGQHEGVVDKLPTVVEPEEIDYTKIDLSALEILRRNSSVAAEPVKVDVASPQSKPSTVDHGSETDVEKKSSLDPTTDEEQDDDADEDADDEDDEDEYVSAGEEDDTVVYEIATATAPARAAIMSTQVAQVIQAKGALVTIPKRIPPPLPARSPARTSRASKSDIGDVTPLRSPLRNSFQSEDGRSLRAATPTVEANVSEEITETRLADPIAREASNGFLEPSTPATLGHRKQPSSVYPTDEKRSSVQITHSPPTPQIGGSTSSGDEQELEPKTPRADDETERQPQGQHVRQKSKDDTGLFLEPVALASQ</sequence>
<feature type="compositionally biased region" description="Polar residues" evidence="1">
    <location>
        <begin position="412"/>
        <end position="444"/>
    </location>
</feature>
<dbReference type="InterPro" id="IPR007461">
    <property type="entry name" value="Ysc84_actin-binding"/>
</dbReference>
<keyword evidence="4" id="KW-1185">Reference proteome</keyword>
<dbReference type="STRING" id="177199.A0A420YMB4"/>
<evidence type="ECO:0000313" key="4">
    <source>
        <dbReference type="Proteomes" id="UP000275385"/>
    </source>
</evidence>
<feature type="compositionally biased region" description="Polar residues" evidence="1">
    <location>
        <begin position="113"/>
        <end position="128"/>
    </location>
</feature>
<dbReference type="EMBL" id="QVQW01000003">
    <property type="protein sequence ID" value="RKU48945.1"/>
    <property type="molecule type" value="Genomic_DNA"/>
</dbReference>
<feature type="region of interest" description="Disordered" evidence="1">
    <location>
        <begin position="55"/>
        <end position="80"/>
    </location>
</feature>
<feature type="compositionally biased region" description="Low complexity" evidence="1">
    <location>
        <begin position="17"/>
        <end position="30"/>
    </location>
</feature>
<organism evidence="3 4">
    <name type="scientific">Coniochaeta pulveracea</name>
    <dbReference type="NCBI Taxonomy" id="177199"/>
    <lineage>
        <taxon>Eukaryota</taxon>
        <taxon>Fungi</taxon>
        <taxon>Dikarya</taxon>
        <taxon>Ascomycota</taxon>
        <taxon>Pezizomycotina</taxon>
        <taxon>Sordariomycetes</taxon>
        <taxon>Sordariomycetidae</taxon>
        <taxon>Coniochaetales</taxon>
        <taxon>Coniochaetaceae</taxon>
        <taxon>Coniochaeta</taxon>
    </lineage>
</organism>
<evidence type="ECO:0000259" key="2">
    <source>
        <dbReference type="Pfam" id="PF04366"/>
    </source>
</evidence>
<name>A0A420YMB4_9PEZI</name>
<feature type="compositionally biased region" description="Acidic residues" evidence="1">
    <location>
        <begin position="522"/>
        <end position="554"/>
    </location>
</feature>
<dbReference type="InterPro" id="IPR051702">
    <property type="entry name" value="SH3_domain_YSC84-like"/>
</dbReference>
<gene>
    <name evidence="3" type="ORF">DL546_009315</name>
</gene>